<feature type="domain" description="SH3" evidence="4">
    <location>
        <begin position="624"/>
        <end position="686"/>
    </location>
</feature>
<feature type="region of interest" description="Disordered" evidence="3">
    <location>
        <begin position="439"/>
        <end position="489"/>
    </location>
</feature>
<evidence type="ECO:0000313" key="6">
    <source>
        <dbReference type="Proteomes" id="UP000311382"/>
    </source>
</evidence>
<dbReference type="PANTHER" id="PTHR15735:SF21">
    <property type="entry name" value="PROTEIN NERVOUS WRECK"/>
    <property type="match status" value="1"/>
</dbReference>
<feature type="compositionally biased region" description="Basic residues" evidence="3">
    <location>
        <begin position="280"/>
        <end position="295"/>
    </location>
</feature>
<comment type="caution">
    <text evidence="5">The sequence shown here is derived from an EMBL/GenBank/DDBJ whole genome shotgun (WGS) entry which is preliminary data.</text>
</comment>
<protein>
    <recommendedName>
        <fullName evidence="4">SH3 domain-containing protein</fullName>
    </recommendedName>
</protein>
<dbReference type="Pfam" id="PF14604">
    <property type="entry name" value="SH3_9"/>
    <property type="match status" value="1"/>
</dbReference>
<feature type="compositionally biased region" description="Basic and acidic residues" evidence="3">
    <location>
        <begin position="368"/>
        <end position="383"/>
    </location>
</feature>
<dbReference type="STRING" id="5288.A0A5C5FTU9"/>
<dbReference type="Gene3D" id="2.30.30.40">
    <property type="entry name" value="SH3 Domains"/>
    <property type="match status" value="2"/>
</dbReference>
<organism evidence="5 6">
    <name type="scientific">Rhodotorula diobovata</name>
    <dbReference type="NCBI Taxonomy" id="5288"/>
    <lineage>
        <taxon>Eukaryota</taxon>
        <taxon>Fungi</taxon>
        <taxon>Dikarya</taxon>
        <taxon>Basidiomycota</taxon>
        <taxon>Pucciniomycotina</taxon>
        <taxon>Microbotryomycetes</taxon>
        <taxon>Sporidiobolales</taxon>
        <taxon>Sporidiobolaceae</taxon>
        <taxon>Rhodotorula</taxon>
    </lineage>
</organism>
<sequence>MSEGVDCPPPPPPPLSLITSPRASRASDRAWHRTGHPSPTRSRSCTSEPRRTSPSCPRSRPSSTASPSSNETSAQRLPPTSARSASRSLARPQSEEATAPRSSEPSLGCSSSATSRRASSASVPSVSTATSRRGWTRSGAAWATCTRGTTRSTASSCRSAIRRTTSETGPARPTSRRATRSSRRGRRRRARRRGATRTRRRGRTTRRTTTCSSPRTSTCSTSTRPTWPSDASTRCTSPPCTTSSSSSRRAQCGSSRASSRAWSPSTRRRRGGPAGLCRRPLAHPHGRVRAPARPRLRGESRLARLGRVRHGADGHCVPAERQGQGRDSPRRRVACDRVETEGGAGLEDARRRVRPRPCARRHGRRRREPVQRFARDDAPRTAAERAACLGRAHRRDPRRRRLDRSPPPRLQALVLRHPLDLRRLRVQRLGQRPVVQKVLHGRPRKVRAQGPRGVCGPAGRGRRARQVQEGGWGGGGRGGWGGDVEHDEPREDDELCFRCERSGVNRRTTSADGHCSPHPLSGSSTSLPPRRAVPPPGSNPSPPATQPATLLYAYTASSPYELTLDDSAVGSTLEVVEPEDDNGWVKVRVPQDGRVGLVPASYVEIGGAGGGAASGRGVAAGGGGGAGTVVALYDYAPQTSDEVELQEGEQLSLTATGFDAAEGWAEVTKDGRTGLVPAAYVSLAPRHLLASRLSARRDGTRRSSRSASEPC</sequence>
<feature type="compositionally biased region" description="Low complexity" evidence="3">
    <location>
        <begin position="110"/>
        <end position="133"/>
    </location>
</feature>
<evidence type="ECO:0000256" key="2">
    <source>
        <dbReference type="PROSITE-ProRule" id="PRU00192"/>
    </source>
</evidence>
<accession>A0A5C5FTU9</accession>
<dbReference type="SMART" id="SM00326">
    <property type="entry name" value="SH3"/>
    <property type="match status" value="2"/>
</dbReference>
<dbReference type="GO" id="GO:0030833">
    <property type="term" value="P:regulation of actin filament polymerization"/>
    <property type="evidence" value="ECO:0007669"/>
    <property type="project" value="TreeGrafter"/>
</dbReference>
<evidence type="ECO:0000259" key="4">
    <source>
        <dbReference type="PROSITE" id="PS50002"/>
    </source>
</evidence>
<feature type="compositionally biased region" description="Low complexity" evidence="3">
    <location>
        <begin position="52"/>
        <end position="92"/>
    </location>
</feature>
<feature type="domain" description="SH3" evidence="4">
    <location>
        <begin position="543"/>
        <end position="608"/>
    </location>
</feature>
<reference evidence="5 6" key="1">
    <citation type="submission" date="2019-03" db="EMBL/GenBank/DDBJ databases">
        <title>Rhodosporidium diobovatum UCD-FST 08-225 genome sequencing, assembly, and annotation.</title>
        <authorList>
            <person name="Fakankun I.U."/>
            <person name="Fristensky B."/>
            <person name="Levin D.B."/>
        </authorList>
    </citation>
    <scope>NUCLEOTIDE SEQUENCE [LARGE SCALE GENOMIC DNA]</scope>
    <source>
        <strain evidence="5 6">UCD-FST 08-225</strain>
    </source>
</reference>
<dbReference type="SUPFAM" id="SSF50044">
    <property type="entry name" value="SH3-domain"/>
    <property type="match status" value="2"/>
</dbReference>
<feature type="compositionally biased region" description="Pro residues" evidence="3">
    <location>
        <begin position="531"/>
        <end position="545"/>
    </location>
</feature>
<feature type="compositionally biased region" description="Low complexity" evidence="3">
    <location>
        <begin position="143"/>
        <end position="173"/>
    </location>
</feature>
<evidence type="ECO:0000256" key="3">
    <source>
        <dbReference type="SAM" id="MobiDB-lite"/>
    </source>
</evidence>
<feature type="region of interest" description="Disordered" evidence="3">
    <location>
        <begin position="346"/>
        <end position="409"/>
    </location>
</feature>
<feature type="compositionally biased region" description="Polar residues" evidence="3">
    <location>
        <begin position="100"/>
        <end position="109"/>
    </location>
</feature>
<dbReference type="PROSITE" id="PS50002">
    <property type="entry name" value="SH3"/>
    <property type="match status" value="2"/>
</dbReference>
<dbReference type="EMBL" id="SOZI01000076">
    <property type="protein sequence ID" value="TNY20085.1"/>
    <property type="molecule type" value="Genomic_DNA"/>
</dbReference>
<gene>
    <name evidence="5" type="ORF">DMC30DRAFT_270871</name>
</gene>
<dbReference type="InterPro" id="IPR001452">
    <property type="entry name" value="SH3_domain"/>
</dbReference>
<dbReference type="InterPro" id="IPR036028">
    <property type="entry name" value="SH3-like_dom_sf"/>
</dbReference>
<feature type="compositionally biased region" description="Basic residues" evidence="3">
    <location>
        <begin position="391"/>
        <end position="402"/>
    </location>
</feature>
<feature type="compositionally biased region" description="Basic residues" evidence="3">
    <location>
        <begin position="351"/>
        <end position="367"/>
    </location>
</feature>
<name>A0A5C5FTU9_9BASI</name>
<dbReference type="AlphaFoldDB" id="A0A5C5FTU9"/>
<dbReference type="PANTHER" id="PTHR15735">
    <property type="entry name" value="FCH AND DOUBLE SH3 DOMAINS PROTEIN"/>
    <property type="match status" value="1"/>
</dbReference>
<feature type="compositionally biased region" description="Basic residues" evidence="3">
    <location>
        <begin position="174"/>
        <end position="206"/>
    </location>
</feature>
<dbReference type="Proteomes" id="UP000311382">
    <property type="component" value="Unassembled WGS sequence"/>
</dbReference>
<keyword evidence="6" id="KW-1185">Reference proteome</keyword>
<dbReference type="Pfam" id="PF00018">
    <property type="entry name" value="SH3_1"/>
    <property type="match status" value="1"/>
</dbReference>
<feature type="region of interest" description="Disordered" evidence="3">
    <location>
        <begin position="506"/>
        <end position="547"/>
    </location>
</feature>
<proteinExistence type="predicted"/>
<feature type="region of interest" description="Disordered" evidence="3">
    <location>
        <begin position="692"/>
        <end position="711"/>
    </location>
</feature>
<evidence type="ECO:0000256" key="1">
    <source>
        <dbReference type="ARBA" id="ARBA00022443"/>
    </source>
</evidence>
<feature type="region of interest" description="Disordered" evidence="3">
    <location>
        <begin position="1"/>
        <end position="333"/>
    </location>
</feature>
<feature type="compositionally biased region" description="Basic and acidic residues" evidence="3">
    <location>
        <begin position="323"/>
        <end position="333"/>
    </location>
</feature>
<feature type="compositionally biased region" description="Low complexity" evidence="3">
    <location>
        <begin position="207"/>
        <end position="265"/>
    </location>
</feature>
<dbReference type="OrthoDB" id="8783038at2759"/>
<evidence type="ECO:0000313" key="5">
    <source>
        <dbReference type="EMBL" id="TNY20085.1"/>
    </source>
</evidence>
<feature type="compositionally biased region" description="Gly residues" evidence="3">
    <location>
        <begin position="470"/>
        <end position="482"/>
    </location>
</feature>
<keyword evidence="1 2" id="KW-0728">SH3 domain</keyword>